<dbReference type="InterPro" id="IPR014044">
    <property type="entry name" value="CAP_dom"/>
</dbReference>
<evidence type="ECO:0000256" key="6">
    <source>
        <dbReference type="SAM" id="SignalP"/>
    </source>
</evidence>
<evidence type="ECO:0000256" key="4">
    <source>
        <dbReference type="ARBA" id="ARBA00022729"/>
    </source>
</evidence>
<evidence type="ECO:0000259" key="7">
    <source>
        <dbReference type="SMART" id="SM00198"/>
    </source>
</evidence>
<dbReference type="Proteomes" id="UP001200034">
    <property type="component" value="Unassembled WGS sequence"/>
</dbReference>
<evidence type="ECO:0000256" key="5">
    <source>
        <dbReference type="ARBA" id="ARBA00068306"/>
    </source>
</evidence>
<keyword evidence="4 6" id="KW-0732">Signal</keyword>
<proteinExistence type="inferred from homology"/>
<evidence type="ECO:0000256" key="1">
    <source>
        <dbReference type="ARBA" id="ARBA00004613"/>
    </source>
</evidence>
<organism evidence="8 9">
    <name type="scientific">Drosophila rubida</name>
    <dbReference type="NCBI Taxonomy" id="30044"/>
    <lineage>
        <taxon>Eukaryota</taxon>
        <taxon>Metazoa</taxon>
        <taxon>Ecdysozoa</taxon>
        <taxon>Arthropoda</taxon>
        <taxon>Hexapoda</taxon>
        <taxon>Insecta</taxon>
        <taxon>Pterygota</taxon>
        <taxon>Neoptera</taxon>
        <taxon>Endopterygota</taxon>
        <taxon>Diptera</taxon>
        <taxon>Brachycera</taxon>
        <taxon>Muscomorpha</taxon>
        <taxon>Ephydroidea</taxon>
        <taxon>Drosophilidae</taxon>
        <taxon>Drosophila</taxon>
    </lineage>
</organism>
<dbReference type="FunFam" id="3.40.33.10:FF:000007">
    <property type="entry name" value="Venom allergen"/>
    <property type="match status" value="1"/>
</dbReference>
<dbReference type="PIRSF" id="PIRSF038921">
    <property type="entry name" value="P14a"/>
    <property type="match status" value="1"/>
</dbReference>
<comment type="caution">
    <text evidence="8">The sequence shown here is derived from an EMBL/GenBank/DDBJ whole genome shotgun (WGS) entry which is preliminary data.</text>
</comment>
<keyword evidence="9" id="KW-1185">Reference proteome</keyword>
<keyword evidence="3" id="KW-0964">Secreted</keyword>
<gene>
    <name evidence="8" type="ORF">KR093_005090</name>
</gene>
<dbReference type="InterPro" id="IPR001283">
    <property type="entry name" value="CRISP-related"/>
</dbReference>
<evidence type="ECO:0000256" key="3">
    <source>
        <dbReference type="ARBA" id="ARBA00022525"/>
    </source>
</evidence>
<sequence>MSNIPIATLLTVLAVTLFGGVSGATDYCKQSCSGTKNIGCNNSGAWGSSCPSDRALHTLTTAEQNVLLASHNAHRNFIAGGGESKLSPACRMATMKWDDELAYLASLNVRSCQMSHDACRNTDNFQWAGQNLAWIGYFDPLNKTASLIKSVDMWYSEVANVQQSYIDAYPKSYSGPAIGHFTVMVADRNTHVGCAASTYSVQGQSYKAFLLACNYAATNVLGIKMYNSCSVPASKCTTGVNPSYQFLCSSNEVYDVNNLNY</sequence>
<name>A0AAD4PQR8_9MUSC</name>
<dbReference type="SMART" id="SM00198">
    <property type="entry name" value="SCP"/>
    <property type="match status" value="1"/>
</dbReference>
<feature type="chain" id="PRO_5041996871" description="Venom allergen-1" evidence="6">
    <location>
        <begin position="24"/>
        <end position="261"/>
    </location>
</feature>
<comment type="subcellular location">
    <subcellularLocation>
        <location evidence="1">Secreted</location>
    </subcellularLocation>
</comment>
<reference evidence="8" key="1">
    <citation type="journal article" date="2021" name="Mol. Ecol. Resour.">
        <title>Phylogenomic analyses of the genus Drosophila reveals genomic signals of climate adaptation.</title>
        <authorList>
            <person name="Li F."/>
            <person name="Rane R.V."/>
            <person name="Luria V."/>
            <person name="Xiong Z."/>
            <person name="Chen J."/>
            <person name="Li Z."/>
            <person name="Catullo R.A."/>
            <person name="Griffin P.C."/>
            <person name="Schiffer M."/>
            <person name="Pearce S."/>
            <person name="Lee S.F."/>
            <person name="McElroy K."/>
            <person name="Stocker A."/>
            <person name="Shirriffs J."/>
            <person name="Cockerell F."/>
            <person name="Coppin C."/>
            <person name="Sgro C.M."/>
            <person name="Karger A."/>
            <person name="Cain J.W."/>
            <person name="Weber J.A."/>
            <person name="Santpere G."/>
            <person name="Kirschner M.W."/>
            <person name="Hoffmann A.A."/>
            <person name="Oakeshott J.G."/>
            <person name="Zhang G."/>
        </authorList>
    </citation>
    <scope>NUCLEOTIDE SEQUENCE</scope>
    <source>
        <strain evidence="8">BGI-SZ-2011g</strain>
    </source>
</reference>
<comment type="similarity">
    <text evidence="2">Belongs to the CRISP family.</text>
</comment>
<feature type="domain" description="SCP" evidence="7">
    <location>
        <begin position="61"/>
        <end position="222"/>
    </location>
</feature>
<protein>
    <recommendedName>
        <fullName evidence="5">Venom allergen-1</fullName>
    </recommendedName>
</protein>
<accession>A0AAD4PQR8</accession>
<feature type="signal peptide" evidence="6">
    <location>
        <begin position="1"/>
        <end position="23"/>
    </location>
</feature>
<dbReference type="CDD" id="cd05380">
    <property type="entry name" value="CAP_euk"/>
    <property type="match status" value="1"/>
</dbReference>
<evidence type="ECO:0000313" key="9">
    <source>
        <dbReference type="Proteomes" id="UP001200034"/>
    </source>
</evidence>
<evidence type="ECO:0000256" key="2">
    <source>
        <dbReference type="ARBA" id="ARBA00009923"/>
    </source>
</evidence>
<dbReference type="SUPFAM" id="SSF55797">
    <property type="entry name" value="PR-1-like"/>
    <property type="match status" value="1"/>
</dbReference>
<dbReference type="Pfam" id="PF00188">
    <property type="entry name" value="CAP"/>
    <property type="match status" value="1"/>
</dbReference>
<dbReference type="GO" id="GO:0005576">
    <property type="term" value="C:extracellular region"/>
    <property type="evidence" value="ECO:0007669"/>
    <property type="project" value="UniProtKB-SubCell"/>
</dbReference>
<dbReference type="InterPro" id="IPR034763">
    <property type="entry name" value="P14a_insect"/>
</dbReference>
<dbReference type="PANTHER" id="PTHR10334">
    <property type="entry name" value="CYSTEINE-RICH SECRETORY PROTEIN-RELATED"/>
    <property type="match status" value="1"/>
</dbReference>
<dbReference type="EMBL" id="JAJJHW010000454">
    <property type="protein sequence ID" value="KAH8385461.1"/>
    <property type="molecule type" value="Genomic_DNA"/>
</dbReference>
<dbReference type="Gene3D" id="3.40.33.10">
    <property type="entry name" value="CAP"/>
    <property type="match status" value="1"/>
</dbReference>
<dbReference type="AlphaFoldDB" id="A0AAD4PQR8"/>
<dbReference type="InterPro" id="IPR035940">
    <property type="entry name" value="CAP_sf"/>
</dbReference>
<evidence type="ECO:0000313" key="8">
    <source>
        <dbReference type="EMBL" id="KAH8385461.1"/>
    </source>
</evidence>